<reference evidence="5 6" key="1">
    <citation type="submission" date="2015-09" db="EMBL/GenBank/DDBJ databases">
        <title>Draft genome of the parasitic nematode Teladorsagia circumcincta isolate WARC Sus (inbred).</title>
        <authorList>
            <person name="Mitreva M."/>
        </authorList>
    </citation>
    <scope>NUCLEOTIDE SEQUENCE [LARGE SCALE GENOMIC DNA]</scope>
    <source>
        <strain evidence="5 6">S</strain>
    </source>
</reference>
<dbReference type="GO" id="GO:0006826">
    <property type="term" value="P:iron ion transport"/>
    <property type="evidence" value="ECO:0007669"/>
    <property type="project" value="TreeGrafter"/>
</dbReference>
<dbReference type="Proteomes" id="UP000230423">
    <property type="component" value="Unassembled WGS sequence"/>
</dbReference>
<dbReference type="CDD" id="cd13905">
    <property type="entry name" value="CuRO_3_tcLLC2_insect_like"/>
    <property type="match status" value="1"/>
</dbReference>
<accession>A0A2G9UXK6</accession>
<dbReference type="InterPro" id="IPR045087">
    <property type="entry name" value="Cu-oxidase_fam"/>
</dbReference>
<dbReference type="InterPro" id="IPR011706">
    <property type="entry name" value="Cu-oxidase_C"/>
</dbReference>
<sequence>MCYDELRNPKPSEIDKDILKGTPFTEGYEEHFINMHFDSHVDGFKYEFPLGMPYYYKDDMALISKDCKKVNCSRTANKYDDNCNCFYHLKHKLNNIVQITLYNMGTGGAFTTGYAHPFHIHGHHFYVMKVGWPSYNASGMISTLNPDIECNGPTDICDGAVWRNKSWMNGAVEGMNTVNPSLRDTITLPVGGYIVIRFRATNPGWWFAHCHLELHAMSGTAYAFQVGEHEDIAPPPANFPRDCGAFTMPKLEPRHNVFSFRVFEDRKLGKITVIIIKQNHLEQLRLEMTSSCGYSFFVHQFCCSQSSEYEDDCVDRCDWYRHVQNEGKYDPTEYIFMTANTF</sequence>
<protein>
    <submittedName>
        <fullName evidence="5">Multicopper oxidase</fullName>
    </submittedName>
</protein>
<keyword evidence="1" id="KW-0479">Metal-binding</keyword>
<keyword evidence="3" id="KW-0186">Copper</keyword>
<dbReference type="AlphaFoldDB" id="A0A2G9UXK6"/>
<dbReference type="SUPFAM" id="SSF49503">
    <property type="entry name" value="Cupredoxins"/>
    <property type="match status" value="1"/>
</dbReference>
<dbReference type="InterPro" id="IPR008972">
    <property type="entry name" value="Cupredoxin"/>
</dbReference>
<evidence type="ECO:0000256" key="3">
    <source>
        <dbReference type="ARBA" id="ARBA00023008"/>
    </source>
</evidence>
<evidence type="ECO:0000259" key="4">
    <source>
        <dbReference type="Pfam" id="PF07731"/>
    </source>
</evidence>
<dbReference type="Gene3D" id="2.60.40.420">
    <property type="entry name" value="Cupredoxins - blue copper proteins"/>
    <property type="match status" value="1"/>
</dbReference>
<dbReference type="PANTHER" id="PTHR11709:SF394">
    <property type="entry name" value="FI03373P-RELATED"/>
    <property type="match status" value="1"/>
</dbReference>
<dbReference type="GO" id="GO:0016491">
    <property type="term" value="F:oxidoreductase activity"/>
    <property type="evidence" value="ECO:0007669"/>
    <property type="project" value="UniProtKB-KW"/>
</dbReference>
<evidence type="ECO:0000313" key="5">
    <source>
        <dbReference type="EMBL" id="PIO74964.1"/>
    </source>
</evidence>
<dbReference type="OrthoDB" id="2121828at2759"/>
<evidence type="ECO:0000313" key="6">
    <source>
        <dbReference type="Proteomes" id="UP000230423"/>
    </source>
</evidence>
<proteinExistence type="predicted"/>
<dbReference type="GO" id="GO:0005507">
    <property type="term" value="F:copper ion binding"/>
    <property type="evidence" value="ECO:0007669"/>
    <property type="project" value="InterPro"/>
</dbReference>
<dbReference type="GO" id="GO:0005886">
    <property type="term" value="C:plasma membrane"/>
    <property type="evidence" value="ECO:0007669"/>
    <property type="project" value="TreeGrafter"/>
</dbReference>
<feature type="domain" description="Plastocyanin-like" evidence="4">
    <location>
        <begin position="89"/>
        <end position="228"/>
    </location>
</feature>
<dbReference type="PANTHER" id="PTHR11709">
    <property type="entry name" value="MULTI-COPPER OXIDASE"/>
    <property type="match status" value="1"/>
</dbReference>
<name>A0A2G9UXK6_TELCI</name>
<dbReference type="EMBL" id="KZ345196">
    <property type="protein sequence ID" value="PIO74964.1"/>
    <property type="molecule type" value="Genomic_DNA"/>
</dbReference>
<keyword evidence="2" id="KW-0560">Oxidoreductase</keyword>
<dbReference type="Pfam" id="PF07731">
    <property type="entry name" value="Cu-oxidase_2"/>
    <property type="match status" value="1"/>
</dbReference>
<dbReference type="FunFam" id="2.60.40.420:FF:000124">
    <property type="entry name" value="Laccase-10-like Protein"/>
    <property type="match status" value="1"/>
</dbReference>
<evidence type="ECO:0000256" key="2">
    <source>
        <dbReference type="ARBA" id="ARBA00023002"/>
    </source>
</evidence>
<evidence type="ECO:0000256" key="1">
    <source>
        <dbReference type="ARBA" id="ARBA00022723"/>
    </source>
</evidence>
<keyword evidence="6" id="KW-1185">Reference proteome</keyword>
<organism evidence="5 6">
    <name type="scientific">Teladorsagia circumcincta</name>
    <name type="common">Brown stomach worm</name>
    <name type="synonym">Ostertagia circumcincta</name>
    <dbReference type="NCBI Taxonomy" id="45464"/>
    <lineage>
        <taxon>Eukaryota</taxon>
        <taxon>Metazoa</taxon>
        <taxon>Ecdysozoa</taxon>
        <taxon>Nematoda</taxon>
        <taxon>Chromadorea</taxon>
        <taxon>Rhabditida</taxon>
        <taxon>Rhabditina</taxon>
        <taxon>Rhabditomorpha</taxon>
        <taxon>Strongyloidea</taxon>
        <taxon>Trichostrongylidae</taxon>
        <taxon>Teladorsagia</taxon>
    </lineage>
</organism>
<gene>
    <name evidence="5" type="ORF">TELCIR_03021</name>
</gene>